<dbReference type="HOGENOM" id="CLU_1925120_0_0_4"/>
<name>A2SDL0_METPP</name>
<gene>
    <name evidence="1" type="ordered locus">Mpe_A0687</name>
</gene>
<sequence>MSVVFRPCLRSPARGQSGRPGDLQEFLHVLHRTRAARDDALQHRCVPGSARLAGGPFRRAAMRTRSSIEDLYWQELGPVLRSMVGPGVVLAAVCAAAFTLAGASPHRAKPPVSPVLQLHMLVSLPAALPSA</sequence>
<accession>A2SDL0</accession>
<dbReference type="STRING" id="420662.Mpe_A0687"/>
<keyword evidence="2" id="KW-1185">Reference proteome</keyword>
<dbReference type="KEGG" id="mpt:Mpe_A0687"/>
<proteinExistence type="predicted"/>
<evidence type="ECO:0000313" key="2">
    <source>
        <dbReference type="Proteomes" id="UP000000366"/>
    </source>
</evidence>
<reference evidence="1 2" key="1">
    <citation type="journal article" date="2007" name="J. Bacteriol.">
        <title>Whole-genome analysis of the methyl tert-butyl ether-degrading beta-proteobacterium Methylibium petroleiphilum PM1.</title>
        <authorList>
            <person name="Kane S.R."/>
            <person name="Chakicherla A.Y."/>
            <person name="Chain P.S.G."/>
            <person name="Schmidt R."/>
            <person name="Shin M.W."/>
            <person name="Legler T.C."/>
            <person name="Scow K.M."/>
            <person name="Larimer F.W."/>
            <person name="Lucas S.M."/>
            <person name="Richardson P.M."/>
            <person name="Hristova K.R."/>
        </authorList>
    </citation>
    <scope>NUCLEOTIDE SEQUENCE [LARGE SCALE GENOMIC DNA]</scope>
    <source>
        <strain evidence="2">ATCC BAA-1232 / LMG 22953 / PM1</strain>
    </source>
</reference>
<dbReference type="AlphaFoldDB" id="A2SDL0"/>
<protein>
    <submittedName>
        <fullName evidence="1">Uncharacterized protein</fullName>
    </submittedName>
</protein>
<dbReference type="Proteomes" id="UP000000366">
    <property type="component" value="Chromosome"/>
</dbReference>
<dbReference type="EMBL" id="CP000555">
    <property type="protein sequence ID" value="ABM93649.1"/>
    <property type="molecule type" value="Genomic_DNA"/>
</dbReference>
<evidence type="ECO:0000313" key="1">
    <source>
        <dbReference type="EMBL" id="ABM93649.1"/>
    </source>
</evidence>
<organism evidence="1 2">
    <name type="scientific">Methylibium petroleiphilum (strain ATCC BAA-1232 / LMG 22953 / PM1)</name>
    <dbReference type="NCBI Taxonomy" id="420662"/>
    <lineage>
        <taxon>Bacteria</taxon>
        <taxon>Pseudomonadati</taxon>
        <taxon>Pseudomonadota</taxon>
        <taxon>Betaproteobacteria</taxon>
        <taxon>Burkholderiales</taxon>
        <taxon>Sphaerotilaceae</taxon>
        <taxon>Methylibium</taxon>
    </lineage>
</organism>